<evidence type="ECO:0000259" key="2">
    <source>
        <dbReference type="Pfam" id="PF22150"/>
    </source>
</evidence>
<keyword evidence="1" id="KW-0472">Membrane</keyword>
<comment type="caution">
    <text evidence="3">The sequence shown here is derived from an EMBL/GenBank/DDBJ whole genome shotgun (WGS) entry which is preliminary data.</text>
</comment>
<evidence type="ECO:0000313" key="4">
    <source>
        <dbReference type="Proteomes" id="UP001156870"/>
    </source>
</evidence>
<evidence type="ECO:0000256" key="1">
    <source>
        <dbReference type="SAM" id="Phobius"/>
    </source>
</evidence>
<sequence>MAILKQGFKSMKISPLNSSVSSPLKHHQTGASLIEVLVAFLIMSVGFAGIISLQANVVKESFDTNQRSHAMWVAQELIERIKANTAGVDSYVSASEAVSCDDEPEIMCATYYDGSEIKKSTQCNSAEIAIYDVWELTCGHSSDDTDQSSLSSILLTGVSVERGGKPRSLNVEVSWSAKSVLDQVRKENRNITDEDAEQSIQSVMYF</sequence>
<name>A0AA37T9T3_9GAMM</name>
<dbReference type="Pfam" id="PF22150">
    <property type="entry name" value="Tt1218-like"/>
    <property type="match status" value="1"/>
</dbReference>
<keyword evidence="4" id="KW-1185">Reference proteome</keyword>
<evidence type="ECO:0000313" key="3">
    <source>
        <dbReference type="EMBL" id="GLS28164.1"/>
    </source>
</evidence>
<dbReference type="InterPro" id="IPR054402">
    <property type="entry name" value="Tt1218-like_dom"/>
</dbReference>
<dbReference type="Pfam" id="PF07963">
    <property type="entry name" value="N_methyl"/>
    <property type="match status" value="1"/>
</dbReference>
<dbReference type="AlphaFoldDB" id="A0AA37T9T3"/>
<gene>
    <name evidence="3" type="ORF">GCM10007877_38830</name>
</gene>
<dbReference type="Proteomes" id="UP001156870">
    <property type="component" value="Unassembled WGS sequence"/>
</dbReference>
<dbReference type="InterPro" id="IPR013362">
    <property type="entry name" value="Pilus_4_PilV"/>
</dbReference>
<accession>A0AA37T9T3</accession>
<dbReference type="NCBIfam" id="TIGR02523">
    <property type="entry name" value="type_IV_pilV"/>
    <property type="match status" value="1"/>
</dbReference>
<keyword evidence="1" id="KW-1133">Transmembrane helix</keyword>
<organism evidence="3 4">
    <name type="scientific">Marinibactrum halimedae</name>
    <dbReference type="NCBI Taxonomy" id="1444977"/>
    <lineage>
        <taxon>Bacteria</taxon>
        <taxon>Pseudomonadati</taxon>
        <taxon>Pseudomonadota</taxon>
        <taxon>Gammaproteobacteria</taxon>
        <taxon>Cellvibrionales</taxon>
        <taxon>Cellvibrionaceae</taxon>
        <taxon>Marinibactrum</taxon>
    </lineage>
</organism>
<dbReference type="EMBL" id="BSPD01000102">
    <property type="protein sequence ID" value="GLS28164.1"/>
    <property type="molecule type" value="Genomic_DNA"/>
</dbReference>
<feature type="domain" description="Type IV pilin Tt1218-like" evidence="2">
    <location>
        <begin position="53"/>
        <end position="134"/>
    </location>
</feature>
<keyword evidence="1" id="KW-0812">Transmembrane</keyword>
<dbReference type="InterPro" id="IPR012902">
    <property type="entry name" value="N_methyl_site"/>
</dbReference>
<proteinExistence type="predicted"/>
<reference evidence="3 4" key="1">
    <citation type="journal article" date="2014" name="Int. J. Syst. Evol. Microbiol.">
        <title>Complete genome sequence of Corynebacterium casei LMG S-19264T (=DSM 44701T), isolated from a smear-ripened cheese.</title>
        <authorList>
            <consortium name="US DOE Joint Genome Institute (JGI-PGF)"/>
            <person name="Walter F."/>
            <person name="Albersmeier A."/>
            <person name="Kalinowski J."/>
            <person name="Ruckert C."/>
        </authorList>
    </citation>
    <scope>NUCLEOTIDE SEQUENCE [LARGE SCALE GENOMIC DNA]</scope>
    <source>
        <strain evidence="3 4">NBRC 110095</strain>
    </source>
</reference>
<feature type="transmembrane region" description="Helical" evidence="1">
    <location>
        <begin position="33"/>
        <end position="53"/>
    </location>
</feature>
<protein>
    <recommendedName>
        <fullName evidence="2">Type IV pilin Tt1218-like domain-containing protein</fullName>
    </recommendedName>
</protein>